<feature type="chain" id="PRO_5045515977" evidence="1">
    <location>
        <begin position="16"/>
        <end position="222"/>
    </location>
</feature>
<dbReference type="EMBL" id="JAZAVJ010000050">
    <property type="protein sequence ID" value="KAK7418146.1"/>
    <property type="molecule type" value="Genomic_DNA"/>
</dbReference>
<keyword evidence="3" id="KW-1185">Reference proteome</keyword>
<evidence type="ECO:0000313" key="2">
    <source>
        <dbReference type="EMBL" id="KAK7418146.1"/>
    </source>
</evidence>
<accession>A0ABR1HAG5</accession>
<evidence type="ECO:0000256" key="1">
    <source>
        <dbReference type="SAM" id="SignalP"/>
    </source>
</evidence>
<gene>
    <name evidence="2" type="ORF">QQX98_004121</name>
</gene>
<reference evidence="2 3" key="1">
    <citation type="journal article" date="2025" name="Microbiol. Resour. Announc.">
        <title>Draft genome sequences for Neonectria magnoliae and Neonectria punicea, canker pathogens of Liriodendron tulipifera and Acer saccharum in West Virginia.</title>
        <authorList>
            <person name="Petronek H.M."/>
            <person name="Kasson M.T."/>
            <person name="Metheny A.M."/>
            <person name="Stauder C.M."/>
            <person name="Lovett B."/>
            <person name="Lynch S.C."/>
            <person name="Garnas J.R."/>
            <person name="Kasson L.R."/>
            <person name="Stajich J.E."/>
        </authorList>
    </citation>
    <scope>NUCLEOTIDE SEQUENCE [LARGE SCALE GENOMIC DNA]</scope>
    <source>
        <strain evidence="2 3">NRRL 64653</strain>
    </source>
</reference>
<comment type="caution">
    <text evidence="2">The sequence shown here is derived from an EMBL/GenBank/DDBJ whole genome shotgun (WGS) entry which is preliminary data.</text>
</comment>
<name>A0ABR1HAG5_9HYPO</name>
<dbReference type="Proteomes" id="UP001498476">
    <property type="component" value="Unassembled WGS sequence"/>
</dbReference>
<proteinExistence type="predicted"/>
<organism evidence="2 3">
    <name type="scientific">Neonectria punicea</name>
    <dbReference type="NCBI Taxonomy" id="979145"/>
    <lineage>
        <taxon>Eukaryota</taxon>
        <taxon>Fungi</taxon>
        <taxon>Dikarya</taxon>
        <taxon>Ascomycota</taxon>
        <taxon>Pezizomycotina</taxon>
        <taxon>Sordariomycetes</taxon>
        <taxon>Hypocreomycetidae</taxon>
        <taxon>Hypocreales</taxon>
        <taxon>Nectriaceae</taxon>
        <taxon>Neonectria</taxon>
    </lineage>
</organism>
<evidence type="ECO:0000313" key="3">
    <source>
        <dbReference type="Proteomes" id="UP001498476"/>
    </source>
</evidence>
<feature type="signal peptide" evidence="1">
    <location>
        <begin position="1"/>
        <end position="15"/>
    </location>
</feature>
<sequence length="222" mass="22764">MKFSSVLLFASVALAAPASQEKRQDSLDKRQGATVVGTILNAVNTLSTTTETNLNQINAVVASIKDNVGVTAQVTAQLRANINAVAVALQDAAAVISTATTAALVGIDGQVQALTKQEIQDITTAAQEAIRVIGEISATLTIIASDLRPAVNLLLVTEISAVKAAVSPFVLPILVFINAVRMSSASASVAVTGLTSLLQNLIPIFTGLLTTLGLPLLGLPTV</sequence>
<protein>
    <submittedName>
        <fullName evidence="2">Uncharacterized protein</fullName>
    </submittedName>
</protein>
<keyword evidence="1" id="KW-0732">Signal</keyword>